<keyword evidence="3" id="KW-1003">Cell membrane</keyword>
<evidence type="ECO:0000313" key="10">
    <source>
        <dbReference type="Proteomes" id="UP001595379"/>
    </source>
</evidence>
<sequence length="398" mass="41300">MAVFAVRVAKPGGGIETARIEAASGDAAAAAAMARGLTPLSVSAAKPEAAPRSSAKKRKLATRVARELSVLTAAGLSVEPALAALARHATDDDLKTVAEALLTDVRGGAALSEAFAARPGTFPAPFPEIAEAGEAGGALGKALGELADTRERREQVEAGIQGALIYPAFLLVAAIGAVTLILIFLVPQFENTFAQIGAQIPPQAAFVFGVSHWLKTWGLWLLAGLVALGFAIALAARQPALHERMDRWMLRAPLIGGATKTVIAARFCRVLGLLLKNGLSAAPALRLAARAAGNQWAVARLTEALTQVRTGRGFSDQVEASDVLPPLAAELLSVGEETGDLGSAAERLADFYEARFERNAKAISRIVEPAVIMIAGLVIGGVILSILSALMSINTLNF</sequence>
<evidence type="ECO:0000259" key="8">
    <source>
        <dbReference type="Pfam" id="PF00482"/>
    </source>
</evidence>
<feature type="domain" description="Type II secretion system protein GspF" evidence="8">
    <location>
        <begin position="65"/>
        <end position="187"/>
    </location>
</feature>
<keyword evidence="10" id="KW-1185">Reference proteome</keyword>
<evidence type="ECO:0000256" key="4">
    <source>
        <dbReference type="ARBA" id="ARBA00022692"/>
    </source>
</evidence>
<reference evidence="10" key="1">
    <citation type="journal article" date="2019" name="Int. J. Syst. Evol. Microbiol.">
        <title>The Global Catalogue of Microorganisms (GCM) 10K type strain sequencing project: providing services to taxonomists for standard genome sequencing and annotation.</title>
        <authorList>
            <consortium name="The Broad Institute Genomics Platform"/>
            <consortium name="The Broad Institute Genome Sequencing Center for Infectious Disease"/>
            <person name="Wu L."/>
            <person name="Ma J."/>
        </authorList>
    </citation>
    <scope>NUCLEOTIDE SEQUENCE [LARGE SCALE GENOMIC DNA]</scope>
    <source>
        <strain evidence="10">KCTC 52487</strain>
    </source>
</reference>
<evidence type="ECO:0000256" key="7">
    <source>
        <dbReference type="SAM" id="Phobius"/>
    </source>
</evidence>
<gene>
    <name evidence="9" type="ORF">ACFOOR_04565</name>
</gene>
<feature type="transmembrane region" description="Helical" evidence="7">
    <location>
        <begin position="370"/>
        <end position="393"/>
    </location>
</feature>
<feature type="transmembrane region" description="Helical" evidence="7">
    <location>
        <begin position="163"/>
        <end position="186"/>
    </location>
</feature>
<evidence type="ECO:0000256" key="6">
    <source>
        <dbReference type="ARBA" id="ARBA00023136"/>
    </source>
</evidence>
<comment type="similarity">
    <text evidence="2">Belongs to the GSP F family.</text>
</comment>
<dbReference type="Proteomes" id="UP001595379">
    <property type="component" value="Unassembled WGS sequence"/>
</dbReference>
<dbReference type="RefSeq" id="WP_343165002.1">
    <property type="nucleotide sequence ID" value="NZ_JBHRSV010000002.1"/>
</dbReference>
<accession>A0ABV6ZVD5</accession>
<dbReference type="PANTHER" id="PTHR30012">
    <property type="entry name" value="GENERAL SECRETION PATHWAY PROTEIN"/>
    <property type="match status" value="1"/>
</dbReference>
<dbReference type="PRINTS" id="PR00812">
    <property type="entry name" value="BCTERIALGSPF"/>
</dbReference>
<evidence type="ECO:0000256" key="1">
    <source>
        <dbReference type="ARBA" id="ARBA00004651"/>
    </source>
</evidence>
<dbReference type="Gene3D" id="1.20.81.30">
    <property type="entry name" value="Type II secretion system (T2SS), domain F"/>
    <property type="match status" value="2"/>
</dbReference>
<evidence type="ECO:0000313" key="9">
    <source>
        <dbReference type="EMBL" id="MFC2925373.1"/>
    </source>
</evidence>
<evidence type="ECO:0000256" key="5">
    <source>
        <dbReference type="ARBA" id="ARBA00022989"/>
    </source>
</evidence>
<dbReference type="EMBL" id="JBHRSV010000002">
    <property type="protein sequence ID" value="MFC2925373.1"/>
    <property type="molecule type" value="Genomic_DNA"/>
</dbReference>
<keyword evidence="5 7" id="KW-1133">Transmembrane helix</keyword>
<comment type="caution">
    <text evidence="9">The sequence shown here is derived from an EMBL/GenBank/DDBJ whole genome shotgun (WGS) entry which is preliminary data.</text>
</comment>
<feature type="domain" description="Type II secretion system protein GspF" evidence="8">
    <location>
        <begin position="267"/>
        <end position="387"/>
    </location>
</feature>
<proteinExistence type="inferred from homology"/>
<evidence type="ECO:0000256" key="3">
    <source>
        <dbReference type="ARBA" id="ARBA00022475"/>
    </source>
</evidence>
<dbReference type="Pfam" id="PF00482">
    <property type="entry name" value="T2SSF"/>
    <property type="match status" value="2"/>
</dbReference>
<dbReference type="InterPro" id="IPR003004">
    <property type="entry name" value="GspF/PilC"/>
</dbReference>
<dbReference type="InterPro" id="IPR018076">
    <property type="entry name" value="T2SS_GspF_dom"/>
</dbReference>
<protein>
    <submittedName>
        <fullName evidence="9">Type II secretion system F family protein</fullName>
    </submittedName>
</protein>
<dbReference type="InterPro" id="IPR042094">
    <property type="entry name" value="T2SS_GspF_sf"/>
</dbReference>
<evidence type="ECO:0000256" key="2">
    <source>
        <dbReference type="ARBA" id="ARBA00005745"/>
    </source>
</evidence>
<dbReference type="PANTHER" id="PTHR30012:SF0">
    <property type="entry name" value="TYPE II SECRETION SYSTEM PROTEIN F-RELATED"/>
    <property type="match status" value="1"/>
</dbReference>
<organism evidence="9 10">
    <name type="scientific">Hyphobacterium vulgare</name>
    <dbReference type="NCBI Taxonomy" id="1736751"/>
    <lineage>
        <taxon>Bacteria</taxon>
        <taxon>Pseudomonadati</taxon>
        <taxon>Pseudomonadota</taxon>
        <taxon>Alphaproteobacteria</taxon>
        <taxon>Maricaulales</taxon>
        <taxon>Maricaulaceae</taxon>
        <taxon>Hyphobacterium</taxon>
    </lineage>
</organism>
<name>A0ABV6ZVD5_9PROT</name>
<keyword evidence="4 7" id="KW-0812">Transmembrane</keyword>
<comment type="subcellular location">
    <subcellularLocation>
        <location evidence="1">Cell membrane</location>
        <topology evidence="1">Multi-pass membrane protein</topology>
    </subcellularLocation>
</comment>
<feature type="transmembrane region" description="Helical" evidence="7">
    <location>
        <begin position="217"/>
        <end position="236"/>
    </location>
</feature>
<keyword evidence="6 7" id="KW-0472">Membrane</keyword>